<name>A0ABR4LCQ0_9EURO</name>
<dbReference type="Gene3D" id="1.25.40.20">
    <property type="entry name" value="Ankyrin repeat-containing domain"/>
    <property type="match status" value="4"/>
</dbReference>
<evidence type="ECO:0000313" key="6">
    <source>
        <dbReference type="EMBL" id="KAL2861177.1"/>
    </source>
</evidence>
<dbReference type="RefSeq" id="XP_070881071.1">
    <property type="nucleotide sequence ID" value="XM_071033967.1"/>
</dbReference>
<dbReference type="Pfam" id="PF00023">
    <property type="entry name" value="Ank"/>
    <property type="match status" value="1"/>
</dbReference>
<feature type="compositionally biased region" description="Basic and acidic residues" evidence="5">
    <location>
        <begin position="593"/>
        <end position="607"/>
    </location>
</feature>
<accession>A0ABR4LCQ0</accession>
<keyword evidence="1" id="KW-0677">Repeat</keyword>
<feature type="repeat" description="ANK" evidence="3">
    <location>
        <begin position="676"/>
        <end position="704"/>
    </location>
</feature>
<protein>
    <submittedName>
        <fullName evidence="6">Ankyrin repeat-containing domain protein</fullName>
    </submittedName>
</protein>
<proteinExistence type="predicted"/>
<evidence type="ECO:0000256" key="3">
    <source>
        <dbReference type="PROSITE-ProRule" id="PRU00023"/>
    </source>
</evidence>
<feature type="repeat" description="ANK" evidence="3">
    <location>
        <begin position="1428"/>
        <end position="1460"/>
    </location>
</feature>
<dbReference type="PROSITE" id="PS50297">
    <property type="entry name" value="ANK_REP_REGION"/>
    <property type="match status" value="3"/>
</dbReference>
<feature type="region of interest" description="Disordered" evidence="5">
    <location>
        <begin position="339"/>
        <end position="366"/>
    </location>
</feature>
<dbReference type="PROSITE" id="PS50088">
    <property type="entry name" value="ANK_REPEAT"/>
    <property type="match status" value="4"/>
</dbReference>
<keyword evidence="7" id="KW-1185">Reference proteome</keyword>
<evidence type="ECO:0000313" key="7">
    <source>
        <dbReference type="Proteomes" id="UP001610432"/>
    </source>
</evidence>
<comment type="caution">
    <text evidence="6">The sequence shown here is derived from an EMBL/GenBank/DDBJ whole genome shotgun (WGS) entry which is preliminary data.</text>
</comment>
<evidence type="ECO:0000256" key="2">
    <source>
        <dbReference type="ARBA" id="ARBA00023043"/>
    </source>
</evidence>
<dbReference type="Proteomes" id="UP001610432">
    <property type="component" value="Unassembled WGS sequence"/>
</dbReference>
<feature type="compositionally biased region" description="Polar residues" evidence="5">
    <location>
        <begin position="621"/>
        <end position="636"/>
    </location>
</feature>
<dbReference type="Pfam" id="PF12796">
    <property type="entry name" value="Ank_2"/>
    <property type="match status" value="1"/>
</dbReference>
<dbReference type="InterPro" id="IPR002110">
    <property type="entry name" value="Ankyrin_rpt"/>
</dbReference>
<dbReference type="EMBL" id="JBFXLQ010000073">
    <property type="protein sequence ID" value="KAL2861177.1"/>
    <property type="molecule type" value="Genomic_DNA"/>
</dbReference>
<evidence type="ECO:0000256" key="1">
    <source>
        <dbReference type="ARBA" id="ARBA00022737"/>
    </source>
</evidence>
<feature type="region of interest" description="Disordered" evidence="5">
    <location>
        <begin position="1140"/>
        <end position="1163"/>
    </location>
</feature>
<evidence type="ECO:0000256" key="5">
    <source>
        <dbReference type="SAM" id="MobiDB-lite"/>
    </source>
</evidence>
<dbReference type="PANTHER" id="PTHR24173:SF74">
    <property type="entry name" value="ANKYRIN REPEAT DOMAIN-CONTAINING PROTEIN 16"/>
    <property type="match status" value="1"/>
</dbReference>
<dbReference type="GeneID" id="98149039"/>
<feature type="region of interest" description="Disordered" evidence="5">
    <location>
        <begin position="593"/>
        <end position="664"/>
    </location>
</feature>
<feature type="coiled-coil region" evidence="4">
    <location>
        <begin position="964"/>
        <end position="1013"/>
    </location>
</feature>
<feature type="repeat" description="ANK" evidence="3">
    <location>
        <begin position="568"/>
        <end position="600"/>
    </location>
</feature>
<keyword evidence="2 3" id="KW-0040">ANK repeat</keyword>
<feature type="repeat" description="ANK" evidence="3">
    <location>
        <begin position="535"/>
        <end position="562"/>
    </location>
</feature>
<reference evidence="6 7" key="1">
    <citation type="submission" date="2024-07" db="EMBL/GenBank/DDBJ databases">
        <title>Section-level genome sequencing and comparative genomics of Aspergillus sections Usti and Cavernicolus.</title>
        <authorList>
            <consortium name="Lawrence Berkeley National Laboratory"/>
            <person name="Nybo J.L."/>
            <person name="Vesth T.C."/>
            <person name="Theobald S."/>
            <person name="Frisvad J.C."/>
            <person name="Larsen T.O."/>
            <person name="Kjaerboelling I."/>
            <person name="Rothschild-Mancinelli K."/>
            <person name="Lyhne E.K."/>
            <person name="Kogle M.E."/>
            <person name="Barry K."/>
            <person name="Clum A."/>
            <person name="Na H."/>
            <person name="Ledsgaard L."/>
            <person name="Lin J."/>
            <person name="Lipzen A."/>
            <person name="Kuo A."/>
            <person name="Riley R."/>
            <person name="Mondo S."/>
            <person name="Labutti K."/>
            <person name="Haridas S."/>
            <person name="Pangalinan J."/>
            <person name="Salamov A.A."/>
            <person name="Simmons B.A."/>
            <person name="Magnuson J.K."/>
            <person name="Chen J."/>
            <person name="Drula E."/>
            <person name="Henrissat B."/>
            <person name="Wiebenga A."/>
            <person name="Lubbers R.J."/>
            <person name="Gomes A.C."/>
            <person name="Macurrencykelacurrency M.R."/>
            <person name="Stajich J."/>
            <person name="Grigoriev I.V."/>
            <person name="Mortensen U.H."/>
            <person name="De Vries R.P."/>
            <person name="Baker S.E."/>
            <person name="Andersen M.R."/>
        </authorList>
    </citation>
    <scope>NUCLEOTIDE SEQUENCE [LARGE SCALE GENOMIC DNA]</scope>
    <source>
        <strain evidence="6 7">CBS 449.75</strain>
    </source>
</reference>
<sequence length="1704" mass="189977">MAQRTLPSVPAKHSDLVQYLHSHPDTPVHSLLKPYNAYDAVLREIFAQEPDHPAIADPLLNIVPIYNDGSVDLKIRARDLATESEDAKSKYLFPLQDEARRANGSPAIVPTLKQFQTNFSIFSEGSLASLNWDNVVAVGSSVATALLPLPAECADADSKRKTRHFYHDRFAAASDVDLFLYGLDHDQAIEKIRHIERCINDSVLTDTSVVRTKHAITIVSQYPTRHVQIVLRLYKSIAEILTGLDVDCSAVAYNGSQVFFTPRALGAYITQANHVDLSRRSPSYESRLSKYSRRGFEVYWADLDRSRVDPTIFQRSLRGIVGLARLLVLEKLPRSSEREEYLDQMRKQRGRPAAPSEQRPALPGNLKDEWEDEVPDWMEEDQISNYHTLKVPYGRPFNARKIEKILFTKDLLLNAEWNRPADRTVNLHRHPLFLGTVDDVIHDCCGSCPVPETDEEQEIADKESKIFISGDISFLTDNPGRQEIGSFHPITEGDWTEMAYLGNNAGLCQSIVDGELARVQQWLAKGVDINRRDHTGRTPLHLAAMTSTPEVLQYLVDQRARLTWRLVDGRSALHLAAARGNVEMVRILLKKSEQNEEEEARKEDQRAVSDVASAEDGELISSPSDNDSVEDQSYATGSFVKVRQGHESNESPGNEPDDSNLQGPDIYDINAAAWDTKASPLHLAILKGHVEVVEELVSSFGADVLRPVQAVHPVNGIPQFATLTLVLALALPLEQAKVMTSKLLQLGASPAQADVHYKTPLFYTAAVGHPDILDIYVHHDQPAVTRAINHLSVNAQYGKSLVLESPLMAAILAKNTTMASRLLQLGAHPSTRFEDFIKSAEKFAWVRSALTSENRAYFQQHFDQPVVLAVEHDLPSLALELLARGADPNTLTREGHLAVGGSPYYKRTTVGLSLLDYVRGKLGPLRRYKGGAIVPFLPPKPLEPDDEVYLKQFEPGTYQRWRAAGILNDERENIEEKQNQYRQALQLPPRDGMEEKNIAIRELISTFEALESDLARRGAKTFPELYPDIKPPAPLNNNPAPPANIPEFRITLDFQGYDHTEEKRRDYLKLFDAAWTGDINTIKQLTTTTTGDSGHPPLEIGVSDSRGYSSFTISVLRGHLDAAEAIIAIAAAQYKPDGVPETRYRMQPDDTDDELYASSESSDSDGIALEKRIINPQFTIENVGEIKTGAESKIKPISLLDAKCNMNLFLEEPCPFAVNTLVGYAILTDNCKLLEFLITLGQRLVADDPEDMYDVYDDDLELAMHLGRLRCLEILVKRTGAGLPLDELADGSIDVKVTPTSYRGLSVRGAKRDDWAKQDRVSAQSIDTTPPLLLAAKTGNLEAVEWFLGPAAARCYSEFVAAHEDNEMVRNLSSTKKGIDQIITDFLESRRHLLLHCAVLSPETDGSKRLVAYLAKQMPYLLEAKSADGYTPLAVTYRLRRLKHAETLIKAGANQTARDKEGHNLLHLLFKDIRLPAADGEDEPLSAMIKLIDPRLLPSMLAERCSSSAGSLTPFALWMSRFSSTYKNSAAFSLLTTGLNFVETVGYTHLDILDGSGNTQAHHAARQTNDTLDLLLRLRPELASRENAHGFTPTDVAEQEWFASKVAPPFTPKAARGLSTSRKFAAKAIDAGPQTFLKKKDNESGDWRWRNYELCCEKSQGGEVKRKLVGLLEANEVASASYDKFQRRGQYDMREKDEISRWLK</sequence>
<organism evidence="6 7">
    <name type="scientific">Aspergillus lucknowensis</name>
    <dbReference type="NCBI Taxonomy" id="176173"/>
    <lineage>
        <taxon>Eukaryota</taxon>
        <taxon>Fungi</taxon>
        <taxon>Dikarya</taxon>
        <taxon>Ascomycota</taxon>
        <taxon>Pezizomycotina</taxon>
        <taxon>Eurotiomycetes</taxon>
        <taxon>Eurotiomycetidae</taxon>
        <taxon>Eurotiales</taxon>
        <taxon>Aspergillaceae</taxon>
        <taxon>Aspergillus</taxon>
        <taxon>Aspergillus subgen. Nidulantes</taxon>
    </lineage>
</organism>
<evidence type="ECO:0000256" key="4">
    <source>
        <dbReference type="SAM" id="Coils"/>
    </source>
</evidence>
<dbReference type="InterPro" id="IPR036770">
    <property type="entry name" value="Ankyrin_rpt-contain_sf"/>
</dbReference>
<dbReference type="SUPFAM" id="SSF48403">
    <property type="entry name" value="Ankyrin repeat"/>
    <property type="match status" value="3"/>
</dbReference>
<dbReference type="PANTHER" id="PTHR24173">
    <property type="entry name" value="ANKYRIN REPEAT CONTAINING"/>
    <property type="match status" value="1"/>
</dbReference>
<dbReference type="SMART" id="SM00248">
    <property type="entry name" value="ANK"/>
    <property type="match status" value="12"/>
</dbReference>
<keyword evidence="4" id="KW-0175">Coiled coil</keyword>
<gene>
    <name evidence="6" type="ORF">BJX67DRAFT_385923</name>
</gene>